<evidence type="ECO:0000259" key="1">
    <source>
        <dbReference type="Pfam" id="PF13456"/>
    </source>
</evidence>
<organism evidence="2 4">
    <name type="scientific">Brassica cretica</name>
    <name type="common">Mustard</name>
    <dbReference type="NCBI Taxonomy" id="69181"/>
    <lineage>
        <taxon>Eukaryota</taxon>
        <taxon>Viridiplantae</taxon>
        <taxon>Streptophyta</taxon>
        <taxon>Embryophyta</taxon>
        <taxon>Tracheophyta</taxon>
        <taxon>Spermatophyta</taxon>
        <taxon>Magnoliopsida</taxon>
        <taxon>eudicotyledons</taxon>
        <taxon>Gunneridae</taxon>
        <taxon>Pentapetalae</taxon>
        <taxon>rosids</taxon>
        <taxon>malvids</taxon>
        <taxon>Brassicales</taxon>
        <taxon>Brassicaceae</taxon>
        <taxon>Brassiceae</taxon>
        <taxon>Brassica</taxon>
    </lineage>
</organism>
<comment type="caution">
    <text evidence="2">The sequence shown here is derived from an EMBL/GenBank/DDBJ whole genome shotgun (WGS) entry which is preliminary data.</text>
</comment>
<evidence type="ECO:0000313" key="4">
    <source>
        <dbReference type="Proteomes" id="UP000712281"/>
    </source>
</evidence>
<dbReference type="InterPro" id="IPR052929">
    <property type="entry name" value="RNase_H-like_EbsB-rel"/>
</dbReference>
<gene>
    <name evidence="2" type="ORF">F2Q68_00001004</name>
    <name evidence="3" type="ORF">F2Q70_00007975</name>
</gene>
<evidence type="ECO:0000313" key="2">
    <source>
        <dbReference type="EMBL" id="KAF2579063.1"/>
    </source>
</evidence>
<proteinExistence type="predicted"/>
<dbReference type="Proteomes" id="UP000712281">
    <property type="component" value="Unassembled WGS sequence"/>
</dbReference>
<feature type="domain" description="RNase H type-1" evidence="1">
    <location>
        <begin position="40"/>
        <end position="157"/>
    </location>
</feature>
<dbReference type="SUPFAM" id="SSF53098">
    <property type="entry name" value="Ribonuclease H-like"/>
    <property type="match status" value="1"/>
</dbReference>
<name>A0A8S9JBV2_BRACR</name>
<dbReference type="InterPro" id="IPR012337">
    <property type="entry name" value="RNaseH-like_sf"/>
</dbReference>
<dbReference type="Pfam" id="PF13456">
    <property type="entry name" value="RVT_3"/>
    <property type="match status" value="1"/>
</dbReference>
<accession>A0A8S9JBV2</accession>
<dbReference type="EMBL" id="QGKY02000089">
    <property type="protein sequence ID" value="KAF2611330.1"/>
    <property type="molecule type" value="Genomic_DNA"/>
</dbReference>
<reference evidence="2" key="1">
    <citation type="submission" date="2019-12" db="EMBL/GenBank/DDBJ databases">
        <title>Genome sequencing and annotation of Brassica cretica.</title>
        <authorList>
            <person name="Studholme D.J."/>
            <person name="Sarris P.F."/>
        </authorList>
    </citation>
    <scope>NUCLEOTIDE SEQUENCE</scope>
    <source>
        <strain evidence="2">PFS-001/15</strain>
        <strain evidence="3">PFS-102/07</strain>
        <tissue evidence="2">Leaf</tissue>
    </source>
</reference>
<dbReference type="PANTHER" id="PTHR47074">
    <property type="entry name" value="BNAC02G40300D PROTEIN"/>
    <property type="match status" value="1"/>
</dbReference>
<dbReference type="CDD" id="cd06222">
    <property type="entry name" value="RNase_H_like"/>
    <property type="match status" value="1"/>
</dbReference>
<dbReference type="GO" id="GO:0004523">
    <property type="term" value="F:RNA-DNA hybrid ribonuclease activity"/>
    <property type="evidence" value="ECO:0007669"/>
    <property type="project" value="InterPro"/>
</dbReference>
<dbReference type="GO" id="GO:0003676">
    <property type="term" value="F:nucleic acid binding"/>
    <property type="evidence" value="ECO:0007669"/>
    <property type="project" value="InterPro"/>
</dbReference>
<dbReference type="AlphaFoldDB" id="A0A8S9JBV2"/>
<sequence>MSKVILAAREWGSAQQKIAPMKSPTAQKLTPNAGCVLVKTDAAWKESLNIAGLGWTVENQSGTAQFSAPAHYVKTVLAAEALALRETIWKCRELGHARIRCESDSAVLIKAIKAKTSLAGLYGVLADILSLSSCFEFISFSWIPCGKNIEADMLAKQSLSVELALLSPPTLI</sequence>
<dbReference type="EMBL" id="QGKW02001660">
    <property type="protein sequence ID" value="KAF2579063.1"/>
    <property type="molecule type" value="Genomic_DNA"/>
</dbReference>
<dbReference type="InterPro" id="IPR002156">
    <property type="entry name" value="RNaseH_domain"/>
</dbReference>
<evidence type="ECO:0000313" key="3">
    <source>
        <dbReference type="EMBL" id="KAF2611330.1"/>
    </source>
</evidence>
<protein>
    <recommendedName>
        <fullName evidence="1">RNase H type-1 domain-containing protein</fullName>
    </recommendedName>
</protein>
<dbReference type="PANTHER" id="PTHR47074:SF11">
    <property type="entry name" value="REVERSE TRANSCRIPTASE-LIKE PROTEIN"/>
    <property type="match status" value="1"/>
</dbReference>
<dbReference type="Gene3D" id="3.30.420.10">
    <property type="entry name" value="Ribonuclease H-like superfamily/Ribonuclease H"/>
    <property type="match status" value="1"/>
</dbReference>
<dbReference type="InterPro" id="IPR036397">
    <property type="entry name" value="RNaseH_sf"/>
</dbReference>
<dbReference type="InterPro" id="IPR044730">
    <property type="entry name" value="RNase_H-like_dom_plant"/>
</dbReference>